<reference evidence="3" key="1">
    <citation type="submission" date="2016-10" db="EMBL/GenBank/DDBJ databases">
        <authorList>
            <person name="Varghese N."/>
            <person name="Submissions S."/>
        </authorList>
    </citation>
    <scope>NUCLEOTIDE SEQUENCE [LARGE SCALE GENOMIC DNA]</scope>
    <source>
        <strain evidence="3">DSM 45237</strain>
    </source>
</reference>
<keyword evidence="3" id="KW-1185">Reference proteome</keyword>
<dbReference type="InterPro" id="IPR023214">
    <property type="entry name" value="HAD_sf"/>
</dbReference>
<sequence>MTRPVAVVDIDGVLADVQHRLHHLKRRPKDWAGFFGAMGDDTPYAEGIELVTLLAHEHEVVYLSGRPERTRAVTRSWLAANGAPAGTIMLRPDDDRRPARQFKVGVLRRLAAHREVAMLVDDDPAVCSAARAAGFTVYEAEWGRSDPTLFGAQETDGRT</sequence>
<dbReference type="InterPro" id="IPR056782">
    <property type="entry name" value="HAD_PNKP"/>
</dbReference>
<dbReference type="STRING" id="561176.SAMN04488561_2957"/>
<dbReference type="Gene3D" id="3.40.50.1000">
    <property type="entry name" value="HAD superfamily/HAD-like"/>
    <property type="match status" value="1"/>
</dbReference>
<feature type="domain" description="Polynucleotide kinase PNKP phosphatase" evidence="1">
    <location>
        <begin position="6"/>
        <end position="141"/>
    </location>
</feature>
<protein>
    <recommendedName>
        <fullName evidence="1">Polynucleotide kinase PNKP phosphatase domain-containing protein</fullName>
    </recommendedName>
</protein>
<dbReference type="OrthoDB" id="5189293at2"/>
<dbReference type="Pfam" id="PF25109">
    <property type="entry name" value="HAD_PNKP"/>
    <property type="match status" value="1"/>
</dbReference>
<gene>
    <name evidence="2" type="ORF">SAMN04488561_2957</name>
</gene>
<evidence type="ECO:0000313" key="2">
    <source>
        <dbReference type="EMBL" id="SEE84686.1"/>
    </source>
</evidence>
<dbReference type="EMBL" id="FNUC01000003">
    <property type="protein sequence ID" value="SEE84686.1"/>
    <property type="molecule type" value="Genomic_DNA"/>
</dbReference>
<proteinExistence type="predicted"/>
<name>A0A1H5M5Q0_9ACTN</name>
<dbReference type="SUPFAM" id="SSF56784">
    <property type="entry name" value="HAD-like"/>
    <property type="match status" value="1"/>
</dbReference>
<organism evidence="2 3">
    <name type="scientific">Jiangella alba</name>
    <dbReference type="NCBI Taxonomy" id="561176"/>
    <lineage>
        <taxon>Bacteria</taxon>
        <taxon>Bacillati</taxon>
        <taxon>Actinomycetota</taxon>
        <taxon>Actinomycetes</taxon>
        <taxon>Jiangellales</taxon>
        <taxon>Jiangellaceae</taxon>
        <taxon>Jiangella</taxon>
    </lineage>
</organism>
<accession>A0A1H5M5Q0</accession>
<dbReference type="AlphaFoldDB" id="A0A1H5M5Q0"/>
<dbReference type="Proteomes" id="UP000181980">
    <property type="component" value="Unassembled WGS sequence"/>
</dbReference>
<dbReference type="InterPro" id="IPR036412">
    <property type="entry name" value="HAD-like_sf"/>
</dbReference>
<evidence type="ECO:0000259" key="1">
    <source>
        <dbReference type="Pfam" id="PF25109"/>
    </source>
</evidence>
<evidence type="ECO:0000313" key="3">
    <source>
        <dbReference type="Proteomes" id="UP000181980"/>
    </source>
</evidence>
<dbReference type="RefSeq" id="WP_069111941.1">
    <property type="nucleotide sequence ID" value="NZ_FNUC01000003.1"/>
</dbReference>